<dbReference type="Proteomes" id="UP001174691">
    <property type="component" value="Unassembled WGS sequence"/>
</dbReference>
<dbReference type="PANTHER" id="PTHR43465:SF2">
    <property type="entry name" value="DUF1680 DOMAIN PROTEIN (AFU_ORTHOLOGUE AFUA_1G08910)"/>
    <property type="match status" value="1"/>
</dbReference>
<name>A0AA38RYW9_9PEZI</name>
<dbReference type="PANTHER" id="PTHR43465">
    <property type="entry name" value="DUF1680 DOMAIN PROTEIN (AFU_ORTHOLOGUE AFUA_1G08910)"/>
    <property type="match status" value="1"/>
</dbReference>
<dbReference type="Pfam" id="PF20737">
    <property type="entry name" value="Glyco_hydro127C"/>
    <property type="match status" value="1"/>
</dbReference>
<dbReference type="InterPro" id="IPR049046">
    <property type="entry name" value="Beta-AFase-like_GH127_middle"/>
</dbReference>
<keyword evidence="5" id="KW-1185">Reference proteome</keyword>
<dbReference type="InterPro" id="IPR008928">
    <property type="entry name" value="6-hairpin_glycosidase_sf"/>
</dbReference>
<reference evidence="4" key="1">
    <citation type="submission" date="2022-07" db="EMBL/GenBank/DDBJ databases">
        <title>Fungi with potential for degradation of polypropylene.</title>
        <authorList>
            <person name="Gostincar C."/>
        </authorList>
    </citation>
    <scope>NUCLEOTIDE SEQUENCE</scope>
    <source>
        <strain evidence="4">EXF-13287</strain>
    </source>
</reference>
<comment type="caution">
    <text evidence="4">The sequence shown here is derived from an EMBL/GenBank/DDBJ whole genome shotgun (WGS) entry which is preliminary data.</text>
</comment>
<dbReference type="InterPro" id="IPR012878">
    <property type="entry name" value="Beta-AFase-like_GH127_cat"/>
</dbReference>
<proteinExistence type="predicted"/>
<dbReference type="AlphaFoldDB" id="A0AA38RYW9"/>
<feature type="domain" description="Non-reducing end beta-L-arabinofuranosidase-like GH127 middle" evidence="2">
    <location>
        <begin position="461"/>
        <end position="541"/>
    </location>
</feature>
<gene>
    <name evidence="4" type="ORF">NKR19_g2433</name>
</gene>
<organism evidence="4 5">
    <name type="scientific">Coniochaeta hoffmannii</name>
    <dbReference type="NCBI Taxonomy" id="91930"/>
    <lineage>
        <taxon>Eukaryota</taxon>
        <taxon>Fungi</taxon>
        <taxon>Dikarya</taxon>
        <taxon>Ascomycota</taxon>
        <taxon>Pezizomycotina</taxon>
        <taxon>Sordariomycetes</taxon>
        <taxon>Sordariomycetidae</taxon>
        <taxon>Coniochaetales</taxon>
        <taxon>Coniochaetaceae</taxon>
        <taxon>Coniochaeta</taxon>
    </lineage>
</organism>
<dbReference type="InterPro" id="IPR049174">
    <property type="entry name" value="Beta-AFase-like"/>
</dbReference>
<sequence>MSYPQSTFRDTVFHGKSILSARRDTIAKTTLHTQLDKLRSTGRYDCFKLKWHPVYNDKSGWPVPPHLFWDSDIGKWIEAACYSLQSYYDKEIDSAIQELVGMIRSAQGDDGYLNLHYTVVEPEPSKRWSNLRDMHELYNAGHLIEAALAHRQYYKNNLLLEPMLKYVSYIRKVFGPGAEKRHGYPGHPEIELALFRLYTATGSRDAYDLARYFLEERGNPKGQDKKHYYDWEADLRGDTPWKRPDPYPESRAYWYAQAHQPILEQQSVEGHSVRCVYLLTAVADMIRLDFDRQQNIEQERTLPELDSKAWKAAALRLWDNMVDKKMYLTGGIGAIKQWEGFGIDYFLPQGTDEGGCYAETCASIGVMMLAERLLHLCGDSDPDRRYADIMELCLYNNVMTAMSLDGNGFTYVNQLASSDKDASARSGWFEVSCCPPNLTRLFGSLGGYLWDYGRMQNTAFVNVHLYTTATLAFDVNGKSLKFEQTSNWPWDGNVAFRAFVPGSTDVMIRLRLPHWCRDEYVLEPAPSSGDVSVTKGGYVTLSPAYVAANPAFSIQIGGFTPRFVTPHPYTNQQTLTLARGPIIYCAEDTDNKWEANHFKDTAVSRDSRVAEESRVDETTGEEYVALKTTSWQRLPPDATSQGNGQDPGFEVKEEAYRDQRELILVPYYFRANRGGKGQMRVGLPTRH</sequence>
<dbReference type="SUPFAM" id="SSF48208">
    <property type="entry name" value="Six-hairpin glycosidases"/>
    <property type="match status" value="1"/>
</dbReference>
<evidence type="ECO:0000313" key="4">
    <source>
        <dbReference type="EMBL" id="KAJ9161308.1"/>
    </source>
</evidence>
<accession>A0AA38RYW9</accession>
<evidence type="ECO:0000259" key="1">
    <source>
        <dbReference type="Pfam" id="PF07944"/>
    </source>
</evidence>
<feature type="domain" description="Non-reducing end beta-L-arabinofuranosidase-like GH127 catalytic" evidence="1">
    <location>
        <begin position="17"/>
        <end position="445"/>
    </location>
</feature>
<protein>
    <submittedName>
        <fullName evidence="4">DUF1680-domain-containing protein</fullName>
    </submittedName>
</protein>
<dbReference type="Pfam" id="PF20736">
    <property type="entry name" value="Glyco_hydro127M"/>
    <property type="match status" value="1"/>
</dbReference>
<dbReference type="Pfam" id="PF07944">
    <property type="entry name" value="Beta-AFase-like_GH127_cat"/>
    <property type="match status" value="1"/>
</dbReference>
<evidence type="ECO:0000259" key="2">
    <source>
        <dbReference type="Pfam" id="PF20736"/>
    </source>
</evidence>
<dbReference type="EMBL" id="JANBVN010000024">
    <property type="protein sequence ID" value="KAJ9161308.1"/>
    <property type="molecule type" value="Genomic_DNA"/>
</dbReference>
<dbReference type="GO" id="GO:0005975">
    <property type="term" value="P:carbohydrate metabolic process"/>
    <property type="evidence" value="ECO:0007669"/>
    <property type="project" value="InterPro"/>
</dbReference>
<evidence type="ECO:0000313" key="5">
    <source>
        <dbReference type="Proteomes" id="UP001174691"/>
    </source>
</evidence>
<evidence type="ECO:0000259" key="3">
    <source>
        <dbReference type="Pfam" id="PF20737"/>
    </source>
</evidence>
<dbReference type="InterPro" id="IPR049049">
    <property type="entry name" value="Beta-AFase-like_GH127_C"/>
</dbReference>
<feature type="domain" description="Non-reducing end beta-L-arabinofuranosidase-like GH127 C-terminal" evidence="3">
    <location>
        <begin position="562"/>
        <end position="681"/>
    </location>
</feature>